<dbReference type="InterPro" id="IPR035400">
    <property type="entry name" value="Urocanase_N"/>
</dbReference>
<evidence type="ECO:0000313" key="15">
    <source>
        <dbReference type="Proteomes" id="UP000515947"/>
    </source>
</evidence>
<evidence type="ECO:0000256" key="2">
    <source>
        <dbReference type="ARBA" id="ARBA00007578"/>
    </source>
</evidence>
<feature type="domain" description="Urocanase N-terminal" evidence="12">
    <location>
        <begin position="8"/>
        <end position="134"/>
    </location>
</feature>
<keyword evidence="5 10" id="KW-0520">NAD</keyword>
<evidence type="ECO:0000256" key="8">
    <source>
        <dbReference type="ARBA" id="ARBA00047623"/>
    </source>
</evidence>
<dbReference type="NCBIfam" id="NF003820">
    <property type="entry name" value="PRK05414.1"/>
    <property type="match status" value="1"/>
</dbReference>
<evidence type="ECO:0000256" key="5">
    <source>
        <dbReference type="ARBA" id="ARBA00023027"/>
    </source>
</evidence>
<dbReference type="Pfam" id="PF01175">
    <property type="entry name" value="Urocanase"/>
    <property type="match status" value="1"/>
</dbReference>
<dbReference type="AlphaFoldDB" id="A0A7G9RF50"/>
<dbReference type="InterPro" id="IPR023637">
    <property type="entry name" value="Urocanase-like"/>
</dbReference>
<feature type="active site" evidence="10">
    <location>
        <position position="406"/>
    </location>
</feature>
<dbReference type="InterPro" id="IPR038364">
    <property type="entry name" value="Urocanase_central_sf"/>
</dbReference>
<evidence type="ECO:0000256" key="3">
    <source>
        <dbReference type="ARBA" id="ARBA00011992"/>
    </source>
</evidence>
<dbReference type="EMBL" id="CP060713">
    <property type="protein sequence ID" value="QNN54225.1"/>
    <property type="molecule type" value="Genomic_DNA"/>
</dbReference>
<dbReference type="InterPro" id="IPR035401">
    <property type="entry name" value="Urocanase_C"/>
</dbReference>
<feature type="binding site" evidence="10">
    <location>
        <position position="193"/>
    </location>
    <ligand>
        <name>NAD(+)</name>
        <dbReference type="ChEBI" id="CHEBI:57540"/>
    </ligand>
</feature>
<dbReference type="Proteomes" id="UP000515947">
    <property type="component" value="Chromosome"/>
</dbReference>
<dbReference type="PANTHER" id="PTHR12216">
    <property type="entry name" value="UROCANATE HYDRATASE"/>
    <property type="match status" value="1"/>
</dbReference>
<dbReference type="InterPro" id="IPR055351">
    <property type="entry name" value="Urocanase"/>
</dbReference>
<keyword evidence="6 10" id="KW-0456">Lyase</keyword>
<feature type="binding site" evidence="10">
    <location>
        <begin position="269"/>
        <end position="270"/>
    </location>
    <ligand>
        <name>NAD(+)</name>
        <dbReference type="ChEBI" id="CHEBI:57540"/>
    </ligand>
</feature>
<dbReference type="PANTHER" id="PTHR12216:SF4">
    <property type="entry name" value="UROCANATE HYDRATASE"/>
    <property type="match status" value="1"/>
</dbReference>
<dbReference type="SUPFAM" id="SSF111326">
    <property type="entry name" value="Urocanase"/>
    <property type="match status" value="1"/>
</dbReference>
<evidence type="ECO:0000256" key="10">
    <source>
        <dbReference type="HAMAP-Rule" id="MF_00577"/>
    </source>
</evidence>
<sequence length="552" mass="59839">MTSAPRVVRAPRGPELSCRSWQTEAPLRMLMNNLDPDNAEDPDHLVVYGGTGKAARSWEAFDAIVRTLRTLADDETLLVQSGKPVGVMRTHEWAPRVLIANSNLVGDWANWEEFRRLEHLGLTMYGQMTAGSWIYIGTQGILQGTFETFAAIADKRYAGTLAGTITLTAGLGGMGGAQPLAVTMNDGVAICIECDESRIRRRLEHAYLDVRAGSLDEALALAVEARDARRPLSIGVLGNAADLVPALLERGAPIDIVTDQTSAHDPLYYLPSGVAFEDWAELREKDPAGLTERARESMARHVEAMVGFQDAGAEVFDYGNSIRDEARKGGFARAFDFPGFVPAYIRPLFCEGKGPFRWAALSGDPADIAATDKAILELFPENQRLRKWITMAGERVHFQGLPARICWLGYGERHRAGLRFNEMVASGELKGPIAIGRDHLDAGSVASPYRETESMLDGSDAIADWPLLNALVNTASGATWVSIHHGGGVGMGRSIHAGQVTVADGTDLAAQKIERVLSNDPGMGVIRHVDAGYERAAEVAAERGVRIPMQES</sequence>
<dbReference type="HAMAP" id="MF_00577">
    <property type="entry name" value="HutU"/>
    <property type="match status" value="1"/>
</dbReference>
<evidence type="ECO:0000256" key="1">
    <source>
        <dbReference type="ARBA" id="ARBA00004794"/>
    </source>
</evidence>
<evidence type="ECO:0000313" key="14">
    <source>
        <dbReference type="EMBL" id="QNN54225.1"/>
    </source>
</evidence>
<dbReference type="EC" id="4.2.1.49" evidence="3 10"/>
<dbReference type="RefSeq" id="WP_187580065.1">
    <property type="nucleotide sequence ID" value="NZ_CP060713.1"/>
</dbReference>
<comment type="function">
    <text evidence="9 10">Catalyzes the conversion of urocanate to 4-imidazolone-5-propionate.</text>
</comment>
<dbReference type="Gene3D" id="3.40.50.10730">
    <property type="entry name" value="Urocanase like domains"/>
    <property type="match status" value="1"/>
</dbReference>
<comment type="pathway">
    <text evidence="1 10">Amino-acid degradation; L-histidine degradation into L-glutamate; N-formimidoyl-L-glutamate from L-histidine: step 2/3.</text>
</comment>
<feature type="binding site" evidence="10">
    <location>
        <position position="488"/>
    </location>
    <ligand>
        <name>NAD(+)</name>
        <dbReference type="ChEBI" id="CHEBI:57540"/>
    </ligand>
</feature>
<feature type="binding site" evidence="10">
    <location>
        <position position="318"/>
    </location>
    <ligand>
        <name>NAD(+)</name>
        <dbReference type="ChEBI" id="CHEBI:57540"/>
    </ligand>
</feature>
<dbReference type="UniPathway" id="UPA00379">
    <property type="reaction ID" value="UER00550"/>
</dbReference>
<dbReference type="PIRSF" id="PIRSF001423">
    <property type="entry name" value="Urocanate_hydrat"/>
    <property type="match status" value="1"/>
</dbReference>
<comment type="catalytic activity">
    <reaction evidence="8 10">
        <text>4-imidazolone-5-propanoate = trans-urocanate + H2O</text>
        <dbReference type="Rhea" id="RHEA:13101"/>
        <dbReference type="ChEBI" id="CHEBI:15377"/>
        <dbReference type="ChEBI" id="CHEBI:17771"/>
        <dbReference type="ChEBI" id="CHEBI:77893"/>
        <dbReference type="EC" id="4.2.1.49"/>
    </reaction>
</comment>
<feature type="domain" description="Urocanase Rossmann-like" evidence="11">
    <location>
        <begin position="137"/>
        <end position="344"/>
    </location>
</feature>
<dbReference type="PROSITE" id="PS01233">
    <property type="entry name" value="UROCANASE"/>
    <property type="match status" value="1"/>
</dbReference>
<feature type="binding site" evidence="10">
    <location>
        <begin position="260"/>
        <end position="264"/>
    </location>
    <ligand>
        <name>NAD(+)</name>
        <dbReference type="ChEBI" id="CHEBI:57540"/>
    </ligand>
</feature>
<dbReference type="InterPro" id="IPR035085">
    <property type="entry name" value="Urocanase_Rossmann-like"/>
</dbReference>
<gene>
    <name evidence="10 14" type="primary">hutU</name>
    <name evidence="14" type="ORF">H9L09_07735</name>
</gene>
<feature type="binding site" evidence="10">
    <location>
        <begin position="173"/>
        <end position="175"/>
    </location>
    <ligand>
        <name>NAD(+)</name>
        <dbReference type="ChEBI" id="CHEBI:57540"/>
    </ligand>
</feature>
<protein>
    <recommendedName>
        <fullName evidence="3 10">Urocanate hydratase</fullName>
        <shortName evidence="10">Urocanase</shortName>
        <ecNumber evidence="3 10">4.2.1.49</ecNumber>
    </recommendedName>
    <alternativeName>
        <fullName evidence="7 10">Imidazolonepropionate hydrolase</fullName>
    </alternativeName>
</protein>
<reference evidence="14 15" key="1">
    <citation type="submission" date="2020-08" db="EMBL/GenBank/DDBJ databases">
        <title>Genome sequence of Nocardioides mesophilus KACC 16243T.</title>
        <authorList>
            <person name="Hyun D.-W."/>
            <person name="Bae J.-W."/>
        </authorList>
    </citation>
    <scope>NUCLEOTIDE SEQUENCE [LARGE SCALE GENOMIC DNA]</scope>
    <source>
        <strain evidence="14 15">KACC 16243</strain>
    </source>
</reference>
<feature type="domain" description="Urocanase C-terminal" evidence="13">
    <location>
        <begin position="347"/>
        <end position="541"/>
    </location>
</feature>
<comment type="subcellular location">
    <subcellularLocation>
        <location evidence="10">Cytoplasm</location>
    </subcellularLocation>
</comment>
<dbReference type="GO" id="GO:0005737">
    <property type="term" value="C:cytoplasm"/>
    <property type="evidence" value="ECO:0007669"/>
    <property type="project" value="UniProtKB-SubCell"/>
</dbReference>
<keyword evidence="10" id="KW-0963">Cytoplasm</keyword>
<feature type="binding site" evidence="10">
    <location>
        <position position="198"/>
    </location>
    <ligand>
        <name>NAD(+)</name>
        <dbReference type="ChEBI" id="CHEBI:57540"/>
    </ligand>
</feature>
<dbReference type="KEGG" id="nmes:H9L09_07735"/>
<evidence type="ECO:0000256" key="9">
    <source>
        <dbReference type="ARBA" id="ARBA00056569"/>
    </source>
</evidence>
<feature type="binding site" evidence="10">
    <location>
        <begin position="49"/>
        <end position="50"/>
    </location>
    <ligand>
        <name>NAD(+)</name>
        <dbReference type="ChEBI" id="CHEBI:57540"/>
    </ligand>
</feature>
<name>A0A7G9RF50_9ACTN</name>
<dbReference type="NCBIfam" id="TIGR01228">
    <property type="entry name" value="hutU"/>
    <property type="match status" value="1"/>
</dbReference>
<evidence type="ECO:0000259" key="12">
    <source>
        <dbReference type="Pfam" id="PF17391"/>
    </source>
</evidence>
<comment type="similarity">
    <text evidence="2 10">Belongs to the urocanase family.</text>
</comment>
<dbReference type="GO" id="GO:0016153">
    <property type="term" value="F:urocanate hydratase activity"/>
    <property type="evidence" value="ECO:0007669"/>
    <property type="project" value="UniProtKB-UniRule"/>
</dbReference>
<dbReference type="Pfam" id="PF17391">
    <property type="entry name" value="Urocanase_N"/>
    <property type="match status" value="1"/>
</dbReference>
<evidence type="ECO:0000256" key="4">
    <source>
        <dbReference type="ARBA" id="ARBA00022808"/>
    </source>
</evidence>
<keyword evidence="4 10" id="KW-0369">Histidine metabolism</keyword>
<evidence type="ECO:0000256" key="6">
    <source>
        <dbReference type="ARBA" id="ARBA00023239"/>
    </source>
</evidence>
<organism evidence="14 15">
    <name type="scientific">Nocardioides mesophilus</name>
    <dbReference type="NCBI Taxonomy" id="433659"/>
    <lineage>
        <taxon>Bacteria</taxon>
        <taxon>Bacillati</taxon>
        <taxon>Actinomycetota</taxon>
        <taxon>Actinomycetes</taxon>
        <taxon>Propionibacteriales</taxon>
        <taxon>Nocardioidaceae</taxon>
        <taxon>Nocardioides</taxon>
    </lineage>
</organism>
<evidence type="ECO:0000259" key="13">
    <source>
        <dbReference type="Pfam" id="PF17392"/>
    </source>
</evidence>
<dbReference type="InterPro" id="IPR023636">
    <property type="entry name" value="Urocanase_CS"/>
</dbReference>
<dbReference type="InterPro" id="IPR036190">
    <property type="entry name" value="Urocanase_sf"/>
</dbReference>
<dbReference type="Pfam" id="PF17392">
    <property type="entry name" value="Urocanase_C"/>
    <property type="match status" value="1"/>
</dbReference>
<feature type="binding site" evidence="10">
    <location>
        <begin position="239"/>
        <end position="240"/>
    </location>
    <ligand>
        <name>NAD(+)</name>
        <dbReference type="ChEBI" id="CHEBI:57540"/>
    </ligand>
</feature>
<accession>A0A7G9RF50</accession>
<dbReference type="GO" id="GO:0019557">
    <property type="term" value="P:L-histidine catabolic process to glutamate and formate"/>
    <property type="evidence" value="ECO:0007669"/>
    <property type="project" value="UniProtKB-UniPathway"/>
</dbReference>
<comment type="cofactor">
    <cofactor evidence="10">
        <name>NAD(+)</name>
        <dbReference type="ChEBI" id="CHEBI:57540"/>
    </cofactor>
    <text evidence="10">Binds 1 NAD(+) per subunit.</text>
</comment>
<evidence type="ECO:0000259" key="11">
    <source>
        <dbReference type="Pfam" id="PF01175"/>
    </source>
</evidence>
<keyword evidence="15" id="KW-1185">Reference proteome</keyword>
<evidence type="ECO:0000256" key="7">
    <source>
        <dbReference type="ARBA" id="ARBA00031640"/>
    </source>
</evidence>
<proteinExistence type="inferred from homology"/>
<dbReference type="FunFam" id="3.40.50.10730:FF:000001">
    <property type="entry name" value="Urocanate hydratase"/>
    <property type="match status" value="1"/>
</dbReference>
<feature type="binding site" evidence="10">
    <location>
        <position position="127"/>
    </location>
    <ligand>
        <name>NAD(+)</name>
        <dbReference type="ChEBI" id="CHEBI:57540"/>
    </ligand>
</feature>
<dbReference type="Gene3D" id="3.40.1770.10">
    <property type="entry name" value="Urocanase superfamily"/>
    <property type="match status" value="1"/>
</dbReference>
<dbReference type="GO" id="GO:0019556">
    <property type="term" value="P:L-histidine catabolic process to glutamate and formamide"/>
    <property type="evidence" value="ECO:0007669"/>
    <property type="project" value="UniProtKB-UniPathway"/>
</dbReference>